<dbReference type="RefSeq" id="WP_057397838.1">
    <property type="nucleotide sequence ID" value="NZ_LJXB01000076.1"/>
</dbReference>
<dbReference type="EMBL" id="LJXB01000076">
    <property type="protein sequence ID" value="KPU59399.1"/>
    <property type="molecule type" value="Genomic_DNA"/>
</dbReference>
<sequence length="146" mass="16256">MTYKSGKTEWDTGGLIQHFKFCATMQLRTPLRILQHHSDTHWDRSIAPPKIVTKSWQGIWVPCTRLSGLFECEATMASEIGQIPVSGGDFLRFLLTIREAVEMCDKGKHAAALAVAPGVRIVVASPVFPKKAYRGRKETGRAVLFT</sequence>
<proteinExistence type="predicted"/>
<evidence type="ECO:0000313" key="2">
    <source>
        <dbReference type="Proteomes" id="UP000050349"/>
    </source>
</evidence>
<dbReference type="OrthoDB" id="7033237at2"/>
<accession>A0A0P8XHS5</accession>
<dbReference type="PATRIC" id="fig|294.162.peg.2728"/>
<dbReference type="AlphaFoldDB" id="A0A0P8XHS5"/>
<gene>
    <name evidence="1" type="ORF">AN403_2950</name>
</gene>
<organism evidence="1 2">
    <name type="scientific">Pseudomonas fluorescens</name>
    <dbReference type="NCBI Taxonomy" id="294"/>
    <lineage>
        <taxon>Bacteria</taxon>
        <taxon>Pseudomonadati</taxon>
        <taxon>Pseudomonadota</taxon>
        <taxon>Gammaproteobacteria</taxon>
        <taxon>Pseudomonadales</taxon>
        <taxon>Pseudomonadaceae</taxon>
        <taxon>Pseudomonas</taxon>
    </lineage>
</organism>
<reference evidence="1 2" key="1">
    <citation type="submission" date="2015-09" db="EMBL/GenBank/DDBJ databases">
        <authorList>
            <person name="Jackson K.R."/>
            <person name="Lunt B.L."/>
            <person name="Fisher J.N.B."/>
            <person name="Gardner A.V."/>
            <person name="Bailey M.E."/>
            <person name="Deus L.M."/>
            <person name="Earl A.S."/>
            <person name="Gibby P.D."/>
            <person name="Hartmann K.A."/>
            <person name="Liu J.E."/>
            <person name="Manci A.M."/>
            <person name="Nielsen D.A."/>
            <person name="Solomon M.B."/>
            <person name="Breakwell D.P."/>
            <person name="Burnett S.H."/>
            <person name="Grose J.H."/>
        </authorList>
    </citation>
    <scope>NUCLEOTIDE SEQUENCE [LARGE SCALE GENOMIC DNA]</scope>
    <source>
        <strain evidence="1 2">S613</strain>
    </source>
</reference>
<evidence type="ECO:0000313" key="1">
    <source>
        <dbReference type="EMBL" id="KPU59399.1"/>
    </source>
</evidence>
<comment type="caution">
    <text evidence="1">The sequence shown here is derived from an EMBL/GenBank/DDBJ whole genome shotgun (WGS) entry which is preliminary data.</text>
</comment>
<protein>
    <submittedName>
        <fullName evidence="1">Uncharacterized protein</fullName>
    </submittedName>
</protein>
<name>A0A0P8XHS5_PSEFL</name>
<dbReference type="Proteomes" id="UP000050349">
    <property type="component" value="Unassembled WGS sequence"/>
</dbReference>